<sequence length="177" mass="18324">MRAIRRAASAALVGVTTLALSSCTVASADPGGEEVTTFGYRVSPTTVDAGGEVTLFVTDCRKTARIHSDAFDTVTVPRGEAFATTDVGWDAKPGAVYEVTFRCGRETGHTDLTVAAGHQKRPLHDPGDVQHGVKAGAGGTMDGFDLRRIGLGGALVGGAIGVAYYWSRRRPSGDGAS</sequence>
<name>A0A918NQH9_9ACTN</name>
<dbReference type="AlphaFoldDB" id="A0A918NQH9"/>
<feature type="chain" id="PRO_5038048130" evidence="2">
    <location>
        <begin position="29"/>
        <end position="177"/>
    </location>
</feature>
<gene>
    <name evidence="3" type="ORF">GCM10010358_46600</name>
</gene>
<dbReference type="EMBL" id="BMVU01000024">
    <property type="protein sequence ID" value="GGX87226.1"/>
    <property type="molecule type" value="Genomic_DNA"/>
</dbReference>
<keyword evidence="1" id="KW-0812">Transmembrane</keyword>
<keyword evidence="3" id="KW-0449">Lipoprotein</keyword>
<feature type="transmembrane region" description="Helical" evidence="1">
    <location>
        <begin position="149"/>
        <end position="167"/>
    </location>
</feature>
<keyword evidence="1" id="KW-0472">Membrane</keyword>
<dbReference type="Proteomes" id="UP000619244">
    <property type="component" value="Unassembled WGS sequence"/>
</dbReference>
<evidence type="ECO:0000256" key="2">
    <source>
        <dbReference type="SAM" id="SignalP"/>
    </source>
</evidence>
<organism evidence="3 4">
    <name type="scientific">Streptomyces minutiscleroticus</name>
    <dbReference type="NCBI Taxonomy" id="68238"/>
    <lineage>
        <taxon>Bacteria</taxon>
        <taxon>Bacillati</taxon>
        <taxon>Actinomycetota</taxon>
        <taxon>Actinomycetes</taxon>
        <taxon>Kitasatosporales</taxon>
        <taxon>Streptomycetaceae</taxon>
        <taxon>Streptomyces</taxon>
    </lineage>
</organism>
<comment type="caution">
    <text evidence="3">The sequence shown here is derived from an EMBL/GenBank/DDBJ whole genome shotgun (WGS) entry which is preliminary data.</text>
</comment>
<evidence type="ECO:0000313" key="3">
    <source>
        <dbReference type="EMBL" id="GGX87226.1"/>
    </source>
</evidence>
<feature type="signal peptide" evidence="2">
    <location>
        <begin position="1"/>
        <end position="28"/>
    </location>
</feature>
<keyword evidence="2" id="KW-0732">Signal</keyword>
<dbReference type="PROSITE" id="PS51257">
    <property type="entry name" value="PROKAR_LIPOPROTEIN"/>
    <property type="match status" value="1"/>
</dbReference>
<keyword evidence="1" id="KW-1133">Transmembrane helix</keyword>
<dbReference type="RefSeq" id="WP_190192227.1">
    <property type="nucleotide sequence ID" value="NZ_BMVU01000024.1"/>
</dbReference>
<evidence type="ECO:0000313" key="4">
    <source>
        <dbReference type="Proteomes" id="UP000619244"/>
    </source>
</evidence>
<evidence type="ECO:0000256" key="1">
    <source>
        <dbReference type="SAM" id="Phobius"/>
    </source>
</evidence>
<reference evidence="3" key="2">
    <citation type="submission" date="2020-09" db="EMBL/GenBank/DDBJ databases">
        <authorList>
            <person name="Sun Q."/>
            <person name="Ohkuma M."/>
        </authorList>
    </citation>
    <scope>NUCLEOTIDE SEQUENCE</scope>
    <source>
        <strain evidence="3">JCM 4790</strain>
    </source>
</reference>
<accession>A0A918NQH9</accession>
<reference evidence="3" key="1">
    <citation type="journal article" date="2014" name="Int. J. Syst. Evol. Microbiol.">
        <title>Complete genome sequence of Corynebacterium casei LMG S-19264T (=DSM 44701T), isolated from a smear-ripened cheese.</title>
        <authorList>
            <consortium name="US DOE Joint Genome Institute (JGI-PGF)"/>
            <person name="Walter F."/>
            <person name="Albersmeier A."/>
            <person name="Kalinowski J."/>
            <person name="Ruckert C."/>
        </authorList>
    </citation>
    <scope>NUCLEOTIDE SEQUENCE</scope>
    <source>
        <strain evidence="3">JCM 4790</strain>
    </source>
</reference>
<protein>
    <submittedName>
        <fullName evidence="3">Lipoprotein</fullName>
    </submittedName>
</protein>
<proteinExistence type="predicted"/>
<keyword evidence="4" id="KW-1185">Reference proteome</keyword>